<reference evidence="2 3" key="1">
    <citation type="submission" date="2012-06" db="EMBL/GenBank/DDBJ databases">
        <title>The complete chromosome of genome of Turneriella parva DSM 21527.</title>
        <authorList>
            <consortium name="US DOE Joint Genome Institute (JGI-PGF)"/>
            <person name="Lucas S."/>
            <person name="Han J."/>
            <person name="Lapidus A."/>
            <person name="Bruce D."/>
            <person name="Goodwin L."/>
            <person name="Pitluck S."/>
            <person name="Peters L."/>
            <person name="Kyrpides N."/>
            <person name="Mavromatis K."/>
            <person name="Ivanova N."/>
            <person name="Mikhailova N."/>
            <person name="Chertkov O."/>
            <person name="Detter J.C."/>
            <person name="Tapia R."/>
            <person name="Han C."/>
            <person name="Land M."/>
            <person name="Hauser L."/>
            <person name="Markowitz V."/>
            <person name="Cheng J.-F."/>
            <person name="Hugenholtz P."/>
            <person name="Woyke T."/>
            <person name="Wu D."/>
            <person name="Gronow S."/>
            <person name="Wellnitz S."/>
            <person name="Brambilla E."/>
            <person name="Klenk H.-P."/>
            <person name="Eisen J.A."/>
        </authorList>
    </citation>
    <scope>NUCLEOTIDE SEQUENCE [LARGE SCALE GENOMIC DNA]</scope>
    <source>
        <strain evidence="3">ATCC BAA-1111 / DSM 21527 / NCTC 11395 / H</strain>
    </source>
</reference>
<dbReference type="CDD" id="cd04181">
    <property type="entry name" value="NTP_transferase"/>
    <property type="match status" value="1"/>
</dbReference>
<proteinExistence type="predicted"/>
<dbReference type="InterPro" id="IPR005835">
    <property type="entry name" value="NTP_transferase_dom"/>
</dbReference>
<keyword evidence="2" id="KW-0808">Transferase</keyword>
<dbReference type="PANTHER" id="PTHR42883">
    <property type="entry name" value="GLUCOSE-1-PHOSPHATE THYMIDYLTRANSFERASE"/>
    <property type="match status" value="1"/>
</dbReference>
<keyword evidence="3" id="KW-1185">Reference proteome</keyword>
<dbReference type="Proteomes" id="UP000006048">
    <property type="component" value="Chromosome"/>
</dbReference>
<dbReference type="GO" id="GO:0016740">
    <property type="term" value="F:transferase activity"/>
    <property type="evidence" value="ECO:0007669"/>
    <property type="project" value="UniProtKB-KW"/>
</dbReference>
<organism evidence="2 3">
    <name type="scientific">Turneriella parva (strain ATCC BAA-1111 / DSM 21527 / NCTC 11395 / H)</name>
    <name type="common">Leptospira parva</name>
    <dbReference type="NCBI Taxonomy" id="869212"/>
    <lineage>
        <taxon>Bacteria</taxon>
        <taxon>Pseudomonadati</taxon>
        <taxon>Spirochaetota</taxon>
        <taxon>Spirochaetia</taxon>
        <taxon>Leptospirales</taxon>
        <taxon>Leptospiraceae</taxon>
        <taxon>Turneriella</taxon>
    </lineage>
</organism>
<protein>
    <submittedName>
        <fullName evidence="2">Nucleotidyl transferase</fullName>
    </submittedName>
</protein>
<dbReference type="Pfam" id="PF00483">
    <property type="entry name" value="NTP_transferase"/>
    <property type="match status" value="1"/>
</dbReference>
<dbReference type="AlphaFoldDB" id="I4B446"/>
<accession>I4B446</accession>
<evidence type="ECO:0000313" key="2">
    <source>
        <dbReference type="EMBL" id="AFM12053.1"/>
    </source>
</evidence>
<gene>
    <name evidence="2" type="ordered locus">Turpa_1405</name>
</gene>
<evidence type="ECO:0000259" key="1">
    <source>
        <dbReference type="Pfam" id="PF00483"/>
    </source>
</evidence>
<dbReference type="SUPFAM" id="SSF53448">
    <property type="entry name" value="Nucleotide-diphospho-sugar transferases"/>
    <property type="match status" value="1"/>
</dbReference>
<sequence length="321" mass="35219">MPVKCLIPAAGKGTRMRPLTHTLPKAMLPVAGKPSIYHIIDRAAKAGVEDFVIITGYLRELMESEILAAYPKLKIQFVEQKEQLGLGHAIYMARDKFAAGDSMLLIYGDTLFEGDIETMMKSATPVIGVFEVPDPKRFGVIEKGEGQTITNLVEKPEKFVSNLAIPGVNYFPSSAELFAALEHIVSNNIRTKNEYQATDAFQYMLKEKKTVFTWQILTAWDDAGTLEAILDTNKIILDRRGAGKMSAIAADAKIVNSQLQQYASVSEGAHIENSTLINCIVDRGSVIKNCKLENSLVGRNAVLENISGTIVVGDDTQVRGR</sequence>
<dbReference type="PANTHER" id="PTHR42883:SF2">
    <property type="entry name" value="THYMIDYLYLTRANSFERASE"/>
    <property type="match status" value="1"/>
</dbReference>
<dbReference type="KEGG" id="tpx:Turpa_1405"/>
<dbReference type="HOGENOM" id="CLU_029499_0_1_12"/>
<dbReference type="EMBL" id="CP002959">
    <property type="protein sequence ID" value="AFM12053.1"/>
    <property type="molecule type" value="Genomic_DNA"/>
</dbReference>
<feature type="domain" description="Nucleotidyl transferase" evidence="1">
    <location>
        <begin position="6"/>
        <end position="237"/>
    </location>
</feature>
<evidence type="ECO:0000313" key="3">
    <source>
        <dbReference type="Proteomes" id="UP000006048"/>
    </source>
</evidence>
<dbReference type="OrthoDB" id="9775031at2"/>
<dbReference type="STRING" id="869212.Turpa_1405"/>
<dbReference type="RefSeq" id="WP_014802567.1">
    <property type="nucleotide sequence ID" value="NC_018020.1"/>
</dbReference>
<dbReference type="Gene3D" id="3.90.550.10">
    <property type="entry name" value="Spore Coat Polysaccharide Biosynthesis Protein SpsA, Chain A"/>
    <property type="match status" value="1"/>
</dbReference>
<dbReference type="PATRIC" id="fig|869212.3.peg.1392"/>
<name>I4B446_TURPD</name>
<dbReference type="InterPro" id="IPR029044">
    <property type="entry name" value="Nucleotide-diphossugar_trans"/>
</dbReference>